<dbReference type="Proteomes" id="UP000681967">
    <property type="component" value="Unassembled WGS sequence"/>
</dbReference>
<dbReference type="SUPFAM" id="SSF81296">
    <property type="entry name" value="E set domains"/>
    <property type="match status" value="1"/>
</dbReference>
<dbReference type="PANTHER" id="PTHR46769:SF2">
    <property type="entry name" value="FIBROCYSTIN-L ISOFORM 2 PRECURSOR-RELATED"/>
    <property type="match status" value="1"/>
</dbReference>
<dbReference type="InterPro" id="IPR013783">
    <property type="entry name" value="Ig-like_fold"/>
</dbReference>
<proteinExistence type="predicted"/>
<dbReference type="AlphaFoldDB" id="A0A8S2U8G1"/>
<dbReference type="PANTHER" id="PTHR46769">
    <property type="entry name" value="POLYCYSTIC KIDNEY AND HEPATIC DISEASE 1 (AUTOSOMAL RECESSIVE)-LIKE 1"/>
    <property type="match status" value="1"/>
</dbReference>
<dbReference type="Gene3D" id="2.60.40.10">
    <property type="entry name" value="Immunoglobulins"/>
    <property type="match status" value="3"/>
</dbReference>
<keyword evidence="1" id="KW-0732">Signal</keyword>
<gene>
    <name evidence="3" type="ORF">BYL167_LOCUS28640</name>
</gene>
<sequence>MVTIWLLHGRFALVSTDKPARGTLPTDAVIFYSSVSKNGYWTENSGSTEGATMLWIYGSRFEQNGFSTVPSTTNTNTVQLVSNYTVYDCEMHNDKVTNTQLTCYTPAMAPGVYQIRAYVNGNLIPLYQYRNPKQATFVPLVSQTPTITGISPQTGPPQTLISLSGNFQTACTSRDTNGCSMDGDPLISRVYMGGHLCNVINPVTNTYYSNITNNNLECSFEGNEIGIFNVSMLVTEQYGRSSISPNLYRVSAAGDLYTFQSYAVISSVSPNTGSLQGGTTLTINGEDFCNNAQYPVVVNVGGQPCTVLNASLTTIQCQTPVAPVNIASQYHGGRGLYIFRQLGAISQGTLAASSPPYPSVGATQTWSDDAMYVSQSSSDETVWLIGFLRIPQAANFTFILRTNGNGALFLSSNDSPANVIKIADVTNNQSNTELLQGNIDYYLLCVGSRIGGNLVLSVEARMHETTLTATTSRLVLNEIQSISVIATVVAEEQRIVNSTNTSSNGTSEVQSIQVDISTFQIGFRGAYTALLTGQPTTDVVEAALNDLPTIYPLTVTVTATSTLYIITFPPEMGNVPLVTCISTSRNTPVINETVQGVASNTAIAFSLNGMTTDYIDFTTNVTQANLTAEFNKL</sequence>
<protein>
    <recommendedName>
        <fullName evidence="2">IPT/TIG domain-containing protein</fullName>
    </recommendedName>
</protein>
<dbReference type="EMBL" id="CAJOBH010041229">
    <property type="protein sequence ID" value="CAF4329850.1"/>
    <property type="molecule type" value="Genomic_DNA"/>
</dbReference>
<evidence type="ECO:0000259" key="2">
    <source>
        <dbReference type="SMART" id="SM00429"/>
    </source>
</evidence>
<name>A0A8S2U8G1_9BILA</name>
<evidence type="ECO:0000256" key="1">
    <source>
        <dbReference type="ARBA" id="ARBA00022729"/>
    </source>
</evidence>
<comment type="caution">
    <text evidence="3">The sequence shown here is derived from an EMBL/GenBank/DDBJ whole genome shotgun (WGS) entry which is preliminary data.</text>
</comment>
<reference evidence="3" key="1">
    <citation type="submission" date="2021-02" db="EMBL/GenBank/DDBJ databases">
        <authorList>
            <person name="Nowell W R."/>
        </authorList>
    </citation>
    <scope>NUCLEOTIDE SEQUENCE</scope>
</reference>
<dbReference type="Pfam" id="PF01833">
    <property type="entry name" value="TIG"/>
    <property type="match status" value="2"/>
</dbReference>
<dbReference type="CDD" id="cd00603">
    <property type="entry name" value="IPT_PCSR"/>
    <property type="match status" value="1"/>
</dbReference>
<feature type="non-terminal residue" evidence="3">
    <location>
        <position position="633"/>
    </location>
</feature>
<dbReference type="InterPro" id="IPR002909">
    <property type="entry name" value="IPT_dom"/>
</dbReference>
<organism evidence="3 4">
    <name type="scientific">Rotaria magnacalcarata</name>
    <dbReference type="NCBI Taxonomy" id="392030"/>
    <lineage>
        <taxon>Eukaryota</taxon>
        <taxon>Metazoa</taxon>
        <taxon>Spiralia</taxon>
        <taxon>Gnathifera</taxon>
        <taxon>Rotifera</taxon>
        <taxon>Eurotatoria</taxon>
        <taxon>Bdelloidea</taxon>
        <taxon>Philodinida</taxon>
        <taxon>Philodinidae</taxon>
        <taxon>Rotaria</taxon>
    </lineage>
</organism>
<evidence type="ECO:0000313" key="4">
    <source>
        <dbReference type="Proteomes" id="UP000681967"/>
    </source>
</evidence>
<dbReference type="SMART" id="SM00429">
    <property type="entry name" value="IPT"/>
    <property type="match status" value="1"/>
</dbReference>
<dbReference type="InterPro" id="IPR014756">
    <property type="entry name" value="Ig_E-set"/>
</dbReference>
<accession>A0A8S2U8G1</accession>
<feature type="domain" description="IPT/TIG" evidence="2">
    <location>
        <begin position="264"/>
        <end position="342"/>
    </location>
</feature>
<evidence type="ECO:0000313" key="3">
    <source>
        <dbReference type="EMBL" id="CAF4329850.1"/>
    </source>
</evidence>
<dbReference type="InterPro" id="IPR052387">
    <property type="entry name" value="Fibrocystin"/>
</dbReference>